<protein>
    <recommendedName>
        <fullName evidence="3">Peroxidase</fullName>
    </recommendedName>
</protein>
<dbReference type="InterPro" id="IPR029032">
    <property type="entry name" value="AhpD-like"/>
</dbReference>
<reference evidence="1 2" key="1">
    <citation type="submission" date="2022-11" db="EMBL/GenBank/DDBJ databases">
        <title>Minimal conservation of predation-associated metabolite biosynthetic gene clusters underscores biosynthetic potential of Myxococcota including descriptions for ten novel species: Archangium lansinium sp. nov., Myxococcus landrumus sp. nov., Nannocystis bai.</title>
        <authorList>
            <person name="Ahearne A."/>
            <person name="Stevens C."/>
            <person name="Dowd S."/>
        </authorList>
    </citation>
    <scope>NUCLEOTIDE SEQUENCE [LARGE SCALE GENOMIC DNA]</scope>
    <source>
        <strain evidence="1 2">NCELM</strain>
    </source>
</reference>
<proteinExistence type="predicted"/>
<organism evidence="1 2">
    <name type="scientific">Nannocystis radixulma</name>
    <dbReference type="NCBI Taxonomy" id="2995305"/>
    <lineage>
        <taxon>Bacteria</taxon>
        <taxon>Pseudomonadati</taxon>
        <taxon>Myxococcota</taxon>
        <taxon>Polyangia</taxon>
        <taxon>Nannocystales</taxon>
        <taxon>Nannocystaceae</taxon>
        <taxon>Nannocystis</taxon>
    </lineage>
</organism>
<keyword evidence="2" id="KW-1185">Reference proteome</keyword>
<evidence type="ECO:0000313" key="2">
    <source>
        <dbReference type="Proteomes" id="UP001217838"/>
    </source>
</evidence>
<name>A0ABT5BHK3_9BACT</name>
<evidence type="ECO:0000313" key="1">
    <source>
        <dbReference type="EMBL" id="MDC0672893.1"/>
    </source>
</evidence>
<sequence length="72" mass="8058">MIDVAVALTRDSKAIGRPEIDGLRTHGFDDTAIHQIVQITALFNYYNRLVDGLGGEFEPEWGDDPLASDRKR</sequence>
<dbReference type="Proteomes" id="UP001217838">
    <property type="component" value="Unassembled WGS sequence"/>
</dbReference>
<dbReference type="Gene3D" id="1.20.1290.10">
    <property type="entry name" value="AhpD-like"/>
    <property type="match status" value="1"/>
</dbReference>
<dbReference type="EMBL" id="JAQNDN010000020">
    <property type="protein sequence ID" value="MDC0672893.1"/>
    <property type="molecule type" value="Genomic_DNA"/>
</dbReference>
<gene>
    <name evidence="1" type="ORF">POL58_34385</name>
</gene>
<evidence type="ECO:0008006" key="3">
    <source>
        <dbReference type="Google" id="ProtNLM"/>
    </source>
</evidence>
<dbReference type="SUPFAM" id="SSF69118">
    <property type="entry name" value="AhpD-like"/>
    <property type="match status" value="1"/>
</dbReference>
<accession>A0ABT5BHK3</accession>
<dbReference type="RefSeq" id="WP_272005065.1">
    <property type="nucleotide sequence ID" value="NZ_JAQNDN010000020.1"/>
</dbReference>
<comment type="caution">
    <text evidence="1">The sequence shown here is derived from an EMBL/GenBank/DDBJ whole genome shotgun (WGS) entry which is preliminary data.</text>
</comment>